<sequence length="129" mass="14553">MPKESKKKILVIEDELPLLKILVSELSLEGFQVFSAGDGQEGLKLAVAKKPDLILLDLIMPKIDGMTMLKKLREDEWGKDASVLILTNLEGDTQKTLEALQSGVFEFMVKSRWQLEDVKKRVKEKLSVV</sequence>
<feature type="domain" description="Response regulatory" evidence="4">
    <location>
        <begin position="8"/>
        <end position="125"/>
    </location>
</feature>
<reference evidence="5 6" key="1">
    <citation type="journal article" date="2016" name="Nat. Commun.">
        <title>Thousands of microbial genomes shed light on interconnected biogeochemical processes in an aquifer system.</title>
        <authorList>
            <person name="Anantharaman K."/>
            <person name="Brown C.T."/>
            <person name="Hug L.A."/>
            <person name="Sharon I."/>
            <person name="Castelle C.J."/>
            <person name="Probst A.J."/>
            <person name="Thomas B.C."/>
            <person name="Singh A."/>
            <person name="Wilkins M.J."/>
            <person name="Karaoz U."/>
            <person name="Brodie E.L."/>
            <person name="Williams K.H."/>
            <person name="Hubbard S.S."/>
            <person name="Banfield J.F."/>
        </authorList>
    </citation>
    <scope>NUCLEOTIDE SEQUENCE [LARGE SCALE GENOMIC DNA]</scope>
</reference>
<evidence type="ECO:0000259" key="4">
    <source>
        <dbReference type="PROSITE" id="PS50110"/>
    </source>
</evidence>
<evidence type="ECO:0000256" key="3">
    <source>
        <dbReference type="PROSITE-ProRule" id="PRU00169"/>
    </source>
</evidence>
<evidence type="ECO:0000256" key="1">
    <source>
        <dbReference type="ARBA" id="ARBA00022553"/>
    </source>
</evidence>
<accession>A0A1F5X543</accession>
<dbReference type="Pfam" id="PF00072">
    <property type="entry name" value="Response_reg"/>
    <property type="match status" value="1"/>
</dbReference>
<dbReference type="InterPro" id="IPR050595">
    <property type="entry name" value="Bact_response_regulator"/>
</dbReference>
<dbReference type="InterPro" id="IPR001789">
    <property type="entry name" value="Sig_transdc_resp-reg_receiver"/>
</dbReference>
<dbReference type="AlphaFoldDB" id="A0A1F5X543"/>
<dbReference type="CDD" id="cd17574">
    <property type="entry name" value="REC_OmpR"/>
    <property type="match status" value="1"/>
</dbReference>
<organism evidence="5 6">
    <name type="scientific">Candidatus Giovannonibacteria bacterium RIFCSPLOWO2_01_FULL_46_13</name>
    <dbReference type="NCBI Taxonomy" id="1798352"/>
    <lineage>
        <taxon>Bacteria</taxon>
        <taxon>Candidatus Giovannoniibacteriota</taxon>
    </lineage>
</organism>
<dbReference type="Gene3D" id="3.40.50.2300">
    <property type="match status" value="1"/>
</dbReference>
<keyword evidence="1 3" id="KW-0597">Phosphoprotein</keyword>
<keyword evidence="2" id="KW-0902">Two-component regulatory system</keyword>
<dbReference type="Proteomes" id="UP000178684">
    <property type="component" value="Unassembled WGS sequence"/>
</dbReference>
<dbReference type="InterPro" id="IPR011006">
    <property type="entry name" value="CheY-like_superfamily"/>
</dbReference>
<dbReference type="GO" id="GO:0000160">
    <property type="term" value="P:phosphorelay signal transduction system"/>
    <property type="evidence" value="ECO:0007669"/>
    <property type="project" value="UniProtKB-KW"/>
</dbReference>
<dbReference type="SUPFAM" id="SSF52172">
    <property type="entry name" value="CheY-like"/>
    <property type="match status" value="1"/>
</dbReference>
<name>A0A1F5X543_9BACT</name>
<gene>
    <name evidence="5" type="ORF">A3B18_02270</name>
</gene>
<proteinExistence type="predicted"/>
<feature type="modified residue" description="4-aspartylphosphate" evidence="3">
    <location>
        <position position="57"/>
    </location>
</feature>
<evidence type="ECO:0000313" key="6">
    <source>
        <dbReference type="Proteomes" id="UP000178684"/>
    </source>
</evidence>
<dbReference type="PROSITE" id="PS50110">
    <property type="entry name" value="RESPONSE_REGULATORY"/>
    <property type="match status" value="1"/>
</dbReference>
<evidence type="ECO:0000256" key="2">
    <source>
        <dbReference type="ARBA" id="ARBA00023012"/>
    </source>
</evidence>
<evidence type="ECO:0000313" key="5">
    <source>
        <dbReference type="EMBL" id="OGF83004.1"/>
    </source>
</evidence>
<dbReference type="EMBL" id="MFIE01000007">
    <property type="protein sequence ID" value="OGF83004.1"/>
    <property type="molecule type" value="Genomic_DNA"/>
</dbReference>
<dbReference type="PANTHER" id="PTHR44591">
    <property type="entry name" value="STRESS RESPONSE REGULATOR PROTEIN 1"/>
    <property type="match status" value="1"/>
</dbReference>
<dbReference type="PANTHER" id="PTHR44591:SF14">
    <property type="entry name" value="PROTEIN PILG"/>
    <property type="match status" value="1"/>
</dbReference>
<protein>
    <recommendedName>
        <fullName evidence="4">Response regulatory domain-containing protein</fullName>
    </recommendedName>
</protein>
<comment type="caution">
    <text evidence="5">The sequence shown here is derived from an EMBL/GenBank/DDBJ whole genome shotgun (WGS) entry which is preliminary data.</text>
</comment>
<dbReference type="SMART" id="SM00448">
    <property type="entry name" value="REC"/>
    <property type="match status" value="1"/>
</dbReference>